<dbReference type="Proteomes" id="UP001050975">
    <property type="component" value="Unassembled WGS sequence"/>
</dbReference>
<organism evidence="3 4">
    <name type="scientific">Microseira wollei NIES-4236</name>
    <dbReference type="NCBI Taxonomy" id="2530354"/>
    <lineage>
        <taxon>Bacteria</taxon>
        <taxon>Bacillati</taxon>
        <taxon>Cyanobacteriota</taxon>
        <taxon>Cyanophyceae</taxon>
        <taxon>Oscillatoriophycideae</taxon>
        <taxon>Aerosakkonematales</taxon>
        <taxon>Aerosakkonemataceae</taxon>
        <taxon>Microseira</taxon>
    </lineage>
</organism>
<feature type="compositionally biased region" description="Polar residues" evidence="1">
    <location>
        <begin position="99"/>
        <end position="120"/>
    </location>
</feature>
<feature type="compositionally biased region" description="Pro residues" evidence="1">
    <location>
        <begin position="67"/>
        <end position="86"/>
    </location>
</feature>
<evidence type="ECO:0000256" key="1">
    <source>
        <dbReference type="SAM" id="MobiDB-lite"/>
    </source>
</evidence>
<proteinExistence type="predicted"/>
<dbReference type="CDD" id="cd01465">
    <property type="entry name" value="vWA_subgroup"/>
    <property type="match status" value="1"/>
</dbReference>
<dbReference type="SUPFAM" id="SSF53300">
    <property type="entry name" value="vWA-like"/>
    <property type="match status" value="1"/>
</dbReference>
<evidence type="ECO:0000259" key="2">
    <source>
        <dbReference type="PROSITE" id="PS50234"/>
    </source>
</evidence>
<dbReference type="PROSITE" id="PS50234">
    <property type="entry name" value="VWFA"/>
    <property type="match status" value="1"/>
</dbReference>
<dbReference type="EMBL" id="BLAY01000048">
    <property type="protein sequence ID" value="GET38632.1"/>
    <property type="molecule type" value="Genomic_DNA"/>
</dbReference>
<dbReference type="PANTHER" id="PTHR10579">
    <property type="entry name" value="CALCIUM-ACTIVATED CHLORIDE CHANNEL REGULATOR"/>
    <property type="match status" value="1"/>
</dbReference>
<comment type="caution">
    <text evidence="3">The sequence shown here is derived from an EMBL/GenBank/DDBJ whole genome shotgun (WGS) entry which is preliminary data.</text>
</comment>
<protein>
    <submittedName>
        <fullName evidence="3">von Willebrand factor type A</fullName>
    </submittedName>
</protein>
<dbReference type="InterPro" id="IPR051266">
    <property type="entry name" value="CLCR"/>
</dbReference>
<evidence type="ECO:0000313" key="3">
    <source>
        <dbReference type="EMBL" id="GET38632.1"/>
    </source>
</evidence>
<reference evidence="3" key="1">
    <citation type="submission" date="2019-10" db="EMBL/GenBank/DDBJ databases">
        <title>Draft genome sequece of Microseira wollei NIES-4236.</title>
        <authorList>
            <person name="Yamaguchi H."/>
            <person name="Suzuki S."/>
            <person name="Kawachi M."/>
        </authorList>
    </citation>
    <scope>NUCLEOTIDE SEQUENCE</scope>
    <source>
        <strain evidence="3">NIES-4236</strain>
    </source>
</reference>
<evidence type="ECO:0000313" key="4">
    <source>
        <dbReference type="Proteomes" id="UP001050975"/>
    </source>
</evidence>
<feature type="domain" description="VWFA" evidence="2">
    <location>
        <begin position="228"/>
        <end position="406"/>
    </location>
</feature>
<dbReference type="InterPro" id="IPR002035">
    <property type="entry name" value="VWF_A"/>
</dbReference>
<sequence>MGLDTSSINGCKTSVTLFYPKKASQAKEGSMKYCYRAIAILGLAAILAQMTVACGGQQSAKLEQPVPASPAAPIPAAKAPPQPAAQPAPQVRRRLATERLSQQNGNLPSPQESPAEQNYNREGYNPVAENPFVRVSKSPLSTFSIDVDTASYSNVRRFINEGQLPPKDAVRLEEMINYFKYEYPQPTGANPFSITTEISQAPWNPAHKLVQIGLQGKRLSTENLPPSNLVFLLDVSGSMQDPNKLPLVKQSLRLLVNELRPNDRVSIVVYAGNAGVVLPSTPANQKDKILDAIENLEAGGSTAGGEGIQLAYKIAKDNLIPSGNNRLIMATDGDFNVGVSSDAELVRLIEEKRKQGVFLTVLGFGMGNLQDAKLEQIANKGNGNYAYIDNLLEARKVLVKEIGATLLTIAKDVKIQVEFNPAKVQAYRLIGYENRLLQNQDFNDDKKDAGELGAGHSVTALYEIIPAGVKSNVPLANVDPLKYQQSNVKPVAYGSNELMQVKLRYKEPKQETSKLLNVPLIDRVIQLKDASTNFKFSAAVAEFGMVLRESQFKGNANFDDVLSLASQSQGTDLDGYRAEFIRLVQKSKSLKKARG</sequence>
<dbReference type="InterPro" id="IPR021908">
    <property type="entry name" value="YfbK_C"/>
</dbReference>
<dbReference type="Pfam" id="PF12034">
    <property type="entry name" value="YfbK_C"/>
    <property type="match status" value="1"/>
</dbReference>
<dbReference type="AlphaFoldDB" id="A0AAV3XE42"/>
<feature type="region of interest" description="Disordered" evidence="1">
    <location>
        <begin position="65"/>
        <end position="125"/>
    </location>
</feature>
<dbReference type="PANTHER" id="PTHR10579:SF43">
    <property type="entry name" value="ZINC FINGER (C3HC4-TYPE RING FINGER) FAMILY PROTEIN"/>
    <property type="match status" value="1"/>
</dbReference>
<dbReference type="Gene3D" id="3.40.50.410">
    <property type="entry name" value="von Willebrand factor, type A domain"/>
    <property type="match status" value="1"/>
</dbReference>
<dbReference type="InterPro" id="IPR022156">
    <property type="entry name" value="Uncharacterised_YfbK_N"/>
</dbReference>
<dbReference type="InterPro" id="IPR036465">
    <property type="entry name" value="vWFA_dom_sf"/>
</dbReference>
<dbReference type="Pfam" id="PF00092">
    <property type="entry name" value="VWA"/>
    <property type="match status" value="1"/>
</dbReference>
<gene>
    <name evidence="3" type="ORF">MiSe_33910</name>
</gene>
<keyword evidence="4" id="KW-1185">Reference proteome</keyword>
<dbReference type="Pfam" id="PF12450">
    <property type="entry name" value="vWF_A"/>
    <property type="match status" value="1"/>
</dbReference>
<dbReference type="SMART" id="SM00327">
    <property type="entry name" value="VWA"/>
    <property type="match status" value="1"/>
</dbReference>
<name>A0AAV3XE42_9CYAN</name>
<accession>A0AAV3XE42</accession>